<reference evidence="4 5" key="1">
    <citation type="journal article" date="2019" name="Nat. Ecol. Evol.">
        <title>Megaphylogeny resolves global patterns of mushroom evolution.</title>
        <authorList>
            <person name="Varga T."/>
            <person name="Krizsan K."/>
            <person name="Foldi C."/>
            <person name="Dima B."/>
            <person name="Sanchez-Garcia M."/>
            <person name="Sanchez-Ramirez S."/>
            <person name="Szollosi G.J."/>
            <person name="Szarkandi J.G."/>
            <person name="Papp V."/>
            <person name="Albert L."/>
            <person name="Andreopoulos W."/>
            <person name="Angelini C."/>
            <person name="Antonin V."/>
            <person name="Barry K.W."/>
            <person name="Bougher N.L."/>
            <person name="Buchanan P."/>
            <person name="Buyck B."/>
            <person name="Bense V."/>
            <person name="Catcheside P."/>
            <person name="Chovatia M."/>
            <person name="Cooper J."/>
            <person name="Damon W."/>
            <person name="Desjardin D."/>
            <person name="Finy P."/>
            <person name="Geml J."/>
            <person name="Haridas S."/>
            <person name="Hughes K."/>
            <person name="Justo A."/>
            <person name="Karasinski D."/>
            <person name="Kautmanova I."/>
            <person name="Kiss B."/>
            <person name="Kocsube S."/>
            <person name="Kotiranta H."/>
            <person name="LaButti K.M."/>
            <person name="Lechner B.E."/>
            <person name="Liimatainen K."/>
            <person name="Lipzen A."/>
            <person name="Lukacs Z."/>
            <person name="Mihaltcheva S."/>
            <person name="Morgado L.N."/>
            <person name="Niskanen T."/>
            <person name="Noordeloos M.E."/>
            <person name="Ohm R.A."/>
            <person name="Ortiz-Santana B."/>
            <person name="Ovrebo C."/>
            <person name="Racz N."/>
            <person name="Riley R."/>
            <person name="Savchenko A."/>
            <person name="Shiryaev A."/>
            <person name="Soop K."/>
            <person name="Spirin V."/>
            <person name="Szebenyi C."/>
            <person name="Tomsovsky M."/>
            <person name="Tulloss R.E."/>
            <person name="Uehling J."/>
            <person name="Grigoriev I.V."/>
            <person name="Vagvolgyi C."/>
            <person name="Papp T."/>
            <person name="Martin F.M."/>
            <person name="Miettinen O."/>
            <person name="Hibbett D.S."/>
            <person name="Nagy L.G."/>
        </authorList>
    </citation>
    <scope>NUCLEOTIDE SEQUENCE [LARGE SCALE GENOMIC DNA]</scope>
    <source>
        <strain evidence="4 5">OMC1185</strain>
    </source>
</reference>
<dbReference type="GO" id="GO:0005634">
    <property type="term" value="C:nucleus"/>
    <property type="evidence" value="ECO:0007669"/>
    <property type="project" value="TreeGrafter"/>
</dbReference>
<dbReference type="PANTHER" id="PTHR23077:SF132">
    <property type="entry name" value="ATP-DEPENDENT ZN PROTEASE"/>
    <property type="match status" value="1"/>
</dbReference>
<dbReference type="Pfam" id="PF00004">
    <property type="entry name" value="AAA"/>
    <property type="match status" value="1"/>
</dbReference>
<evidence type="ECO:0000313" key="4">
    <source>
        <dbReference type="EMBL" id="TFK55460.1"/>
    </source>
</evidence>
<dbReference type="SUPFAM" id="SSF52540">
    <property type="entry name" value="P-loop containing nucleoside triphosphate hydrolases"/>
    <property type="match status" value="1"/>
</dbReference>
<feature type="domain" description="AAA+ ATPase" evidence="3">
    <location>
        <begin position="228"/>
        <end position="354"/>
    </location>
</feature>
<dbReference type="Gene3D" id="3.40.50.300">
    <property type="entry name" value="P-loop containing nucleotide triphosphate hydrolases"/>
    <property type="match status" value="1"/>
</dbReference>
<dbReference type="CDD" id="cd19481">
    <property type="entry name" value="RecA-like_protease"/>
    <property type="match status" value="1"/>
</dbReference>
<dbReference type="GO" id="GO:0003723">
    <property type="term" value="F:RNA binding"/>
    <property type="evidence" value="ECO:0007669"/>
    <property type="project" value="TreeGrafter"/>
</dbReference>
<protein>
    <submittedName>
        <fullName evidence="4">P-loop containing nucleoside triphosphate hydrolase protein</fullName>
    </submittedName>
</protein>
<dbReference type="STRING" id="5364.A0A5C3NDN8"/>
<dbReference type="GO" id="GO:1990275">
    <property type="term" value="F:preribosome binding"/>
    <property type="evidence" value="ECO:0007669"/>
    <property type="project" value="TreeGrafter"/>
</dbReference>
<dbReference type="InterPro" id="IPR003593">
    <property type="entry name" value="AAA+_ATPase"/>
</dbReference>
<evidence type="ECO:0000256" key="1">
    <source>
        <dbReference type="RuleBase" id="RU003651"/>
    </source>
</evidence>
<evidence type="ECO:0000313" key="5">
    <source>
        <dbReference type="Proteomes" id="UP000305948"/>
    </source>
</evidence>
<keyword evidence="1" id="KW-0547">Nucleotide-binding</keyword>
<dbReference type="PROSITE" id="PS00674">
    <property type="entry name" value="AAA"/>
    <property type="match status" value="1"/>
</dbReference>
<dbReference type="PANTHER" id="PTHR23077">
    <property type="entry name" value="AAA-FAMILY ATPASE"/>
    <property type="match status" value="1"/>
</dbReference>
<gene>
    <name evidence="4" type="ORF">OE88DRAFT_1651772</name>
</gene>
<feature type="region of interest" description="Disordered" evidence="2">
    <location>
        <begin position="444"/>
        <end position="464"/>
    </location>
</feature>
<dbReference type="EMBL" id="ML213504">
    <property type="protein sequence ID" value="TFK55460.1"/>
    <property type="molecule type" value="Genomic_DNA"/>
</dbReference>
<dbReference type="OrthoDB" id="2115716at2759"/>
<accession>A0A5C3NDN8</accession>
<dbReference type="Proteomes" id="UP000305948">
    <property type="component" value="Unassembled WGS sequence"/>
</dbReference>
<dbReference type="GO" id="GO:0042254">
    <property type="term" value="P:ribosome biogenesis"/>
    <property type="evidence" value="ECO:0007669"/>
    <property type="project" value="TreeGrafter"/>
</dbReference>
<dbReference type="InterPro" id="IPR003959">
    <property type="entry name" value="ATPase_AAA_core"/>
</dbReference>
<name>A0A5C3NDN8_9AGAM</name>
<keyword evidence="4" id="KW-0378">Hydrolase</keyword>
<dbReference type="SMART" id="SM00382">
    <property type="entry name" value="AAA"/>
    <property type="match status" value="1"/>
</dbReference>
<keyword evidence="5" id="KW-1185">Reference proteome</keyword>
<comment type="similarity">
    <text evidence="1">Belongs to the AAA ATPase family.</text>
</comment>
<organism evidence="4 5">
    <name type="scientific">Heliocybe sulcata</name>
    <dbReference type="NCBI Taxonomy" id="5364"/>
    <lineage>
        <taxon>Eukaryota</taxon>
        <taxon>Fungi</taxon>
        <taxon>Dikarya</taxon>
        <taxon>Basidiomycota</taxon>
        <taxon>Agaricomycotina</taxon>
        <taxon>Agaricomycetes</taxon>
        <taxon>Gloeophyllales</taxon>
        <taxon>Gloeophyllaceae</taxon>
        <taxon>Heliocybe</taxon>
    </lineage>
</organism>
<dbReference type="GO" id="GO:0005524">
    <property type="term" value="F:ATP binding"/>
    <property type="evidence" value="ECO:0007669"/>
    <property type="project" value="UniProtKB-KW"/>
</dbReference>
<dbReference type="InterPro" id="IPR027417">
    <property type="entry name" value="P-loop_NTPase"/>
</dbReference>
<sequence length="498" mass="56488">MNPSNNSQSNLEDAFINVSFNEVDLAKSADPLLGYWLDQSSGKRSAPELYGAQALRKLYPNHTIVMSSDDLLRFPDALVQPIVPSDIIKNTVFLSLARRSTMGPGVLLNSVLFGSFKVAWSNYEFTLYVTKWRDGFALIQNSIILHDGPEDPINDYLMSVGRWNTEVHEEIWVFNQGFWQKDAGLWTEVQKADWKDVILKEEYKTALQKDVFGFFSSEDLYKQLAIPWKRGLIMYGPPGNGKTISIKAIMKGCEEKGYLPLYVKSFQSYAGEEASMAMVFNKARQLAPCVLIMEDLDSLINDRNRSFFLNQVDGLEGNDGLLLIGTTNHVEKLDPALSTRPSRFDRKYLFDDPDLEERALYCKYWQKKLENNDAVDFPDDLVTEVAKLTDKFSFAYLKEAFVSTLVLLVSDDGKGKGGKDKLDFSSVLKQQIAKLRKELDKAPPSFRALPSTSRGYAPPPMLDLSSPEAQRLMQQQREENSLRSMSFAANALRRPFMF</sequence>
<proteinExistence type="inferred from homology"/>
<dbReference type="AlphaFoldDB" id="A0A5C3NDN8"/>
<evidence type="ECO:0000259" key="3">
    <source>
        <dbReference type="SMART" id="SM00382"/>
    </source>
</evidence>
<dbReference type="GO" id="GO:0016887">
    <property type="term" value="F:ATP hydrolysis activity"/>
    <property type="evidence" value="ECO:0007669"/>
    <property type="project" value="InterPro"/>
</dbReference>
<dbReference type="InterPro" id="IPR050168">
    <property type="entry name" value="AAA_ATPase_domain"/>
</dbReference>
<evidence type="ECO:0000256" key="2">
    <source>
        <dbReference type="SAM" id="MobiDB-lite"/>
    </source>
</evidence>
<dbReference type="InterPro" id="IPR003960">
    <property type="entry name" value="ATPase_AAA_CS"/>
</dbReference>
<keyword evidence="1" id="KW-0067">ATP-binding</keyword>